<organism evidence="6 7">
    <name type="scientific">Penicillium malachiteum</name>
    <dbReference type="NCBI Taxonomy" id="1324776"/>
    <lineage>
        <taxon>Eukaryota</taxon>
        <taxon>Fungi</taxon>
        <taxon>Dikarya</taxon>
        <taxon>Ascomycota</taxon>
        <taxon>Pezizomycotina</taxon>
        <taxon>Eurotiomycetes</taxon>
        <taxon>Eurotiomycetidae</taxon>
        <taxon>Eurotiales</taxon>
        <taxon>Aspergillaceae</taxon>
        <taxon>Penicillium</taxon>
    </lineage>
</organism>
<dbReference type="Pfam" id="PF00083">
    <property type="entry name" value="Sugar_tr"/>
    <property type="match status" value="1"/>
</dbReference>
<evidence type="ECO:0000256" key="1">
    <source>
        <dbReference type="ARBA" id="ARBA00004141"/>
    </source>
</evidence>
<dbReference type="SUPFAM" id="SSF103473">
    <property type="entry name" value="MFS general substrate transporter"/>
    <property type="match status" value="1"/>
</dbReference>
<dbReference type="GO" id="GO:0005351">
    <property type="term" value="F:carbohydrate:proton symporter activity"/>
    <property type="evidence" value="ECO:0007669"/>
    <property type="project" value="TreeGrafter"/>
</dbReference>
<comment type="caution">
    <text evidence="6">The sequence shown here is derived from an EMBL/GenBank/DDBJ whole genome shotgun (WGS) entry which is preliminary data.</text>
</comment>
<evidence type="ECO:0000256" key="5">
    <source>
        <dbReference type="SAM" id="Phobius"/>
    </source>
</evidence>
<reference evidence="6" key="2">
    <citation type="submission" date="2023-01" db="EMBL/GenBank/DDBJ databases">
        <authorList>
            <person name="Petersen C."/>
        </authorList>
    </citation>
    <scope>NUCLEOTIDE SEQUENCE</scope>
    <source>
        <strain evidence="6">IBT 17514</strain>
    </source>
</reference>
<keyword evidence="2 5" id="KW-0812">Transmembrane</keyword>
<evidence type="ECO:0000256" key="4">
    <source>
        <dbReference type="ARBA" id="ARBA00023136"/>
    </source>
</evidence>
<dbReference type="Gene3D" id="1.20.1250.20">
    <property type="entry name" value="MFS general substrate transporter like domains"/>
    <property type="match status" value="1"/>
</dbReference>
<feature type="transmembrane region" description="Helical" evidence="5">
    <location>
        <begin position="60"/>
        <end position="79"/>
    </location>
</feature>
<comment type="subcellular location">
    <subcellularLocation>
        <location evidence="1">Membrane</location>
        <topology evidence="1">Multi-pass membrane protein</topology>
    </subcellularLocation>
</comment>
<protein>
    <submittedName>
        <fullName evidence="6">General substrate transporter</fullName>
    </submittedName>
</protein>
<keyword evidence="4 5" id="KW-0472">Membrane</keyword>
<dbReference type="EMBL" id="JAQJAN010000002">
    <property type="protein sequence ID" value="KAJ5738511.1"/>
    <property type="molecule type" value="Genomic_DNA"/>
</dbReference>
<evidence type="ECO:0000256" key="2">
    <source>
        <dbReference type="ARBA" id="ARBA00022692"/>
    </source>
</evidence>
<dbReference type="Proteomes" id="UP001215712">
    <property type="component" value="Unassembled WGS sequence"/>
</dbReference>
<keyword evidence="7" id="KW-1185">Reference proteome</keyword>
<evidence type="ECO:0000256" key="3">
    <source>
        <dbReference type="ARBA" id="ARBA00022989"/>
    </source>
</evidence>
<evidence type="ECO:0000313" key="6">
    <source>
        <dbReference type="EMBL" id="KAJ5738511.1"/>
    </source>
</evidence>
<dbReference type="PANTHER" id="PTHR48022">
    <property type="entry name" value="PLASTIDIC GLUCOSE TRANSPORTER 4"/>
    <property type="match status" value="1"/>
</dbReference>
<dbReference type="GO" id="GO:0016020">
    <property type="term" value="C:membrane"/>
    <property type="evidence" value="ECO:0007669"/>
    <property type="project" value="UniProtKB-SubCell"/>
</dbReference>
<accession>A0AAD6N0J9</accession>
<evidence type="ECO:0000313" key="7">
    <source>
        <dbReference type="Proteomes" id="UP001215712"/>
    </source>
</evidence>
<dbReference type="InterPro" id="IPR050360">
    <property type="entry name" value="MFS_Sugar_Transporters"/>
</dbReference>
<name>A0AAD6N0J9_9EURO</name>
<gene>
    <name evidence="6" type="ORF">N7493_001666</name>
</gene>
<dbReference type="AlphaFoldDB" id="A0AAD6N0J9"/>
<reference evidence="6" key="1">
    <citation type="journal article" date="2023" name="IMA Fungus">
        <title>Comparative genomic study of the Penicillium genus elucidates a diverse pangenome and 15 lateral gene transfer events.</title>
        <authorList>
            <person name="Petersen C."/>
            <person name="Sorensen T."/>
            <person name="Nielsen M.R."/>
            <person name="Sondergaard T.E."/>
            <person name="Sorensen J.L."/>
            <person name="Fitzpatrick D.A."/>
            <person name="Frisvad J.C."/>
            <person name="Nielsen K.L."/>
        </authorList>
    </citation>
    <scope>NUCLEOTIDE SEQUENCE</scope>
    <source>
        <strain evidence="6">IBT 17514</strain>
    </source>
</reference>
<dbReference type="PANTHER" id="PTHR48022:SF59">
    <property type="entry name" value="MAJOR FACILITATOR SUPERFAMILY (MFS) PROFILE DOMAIN-CONTAINING PROTEIN"/>
    <property type="match status" value="1"/>
</dbReference>
<keyword evidence="3 5" id="KW-1133">Transmembrane helix</keyword>
<proteinExistence type="predicted"/>
<dbReference type="InterPro" id="IPR005828">
    <property type="entry name" value="MFS_sugar_transport-like"/>
</dbReference>
<dbReference type="InterPro" id="IPR036259">
    <property type="entry name" value="MFS_trans_sf"/>
</dbReference>
<sequence>MSKASADAALALPYLFGAELWPNKIRSFGGALSQCFHWLFYFAITKATPSILSGLHQWDAFVLFVGFCVLSLSYTYFIIPETAGMSLEEMDRIFERSIFLLARPLEPSEALEQDQYVYPCRDLPWYSLFLTYFRVMDQSNDVKGNDK</sequence>